<evidence type="ECO:0000256" key="3">
    <source>
        <dbReference type="ARBA" id="ARBA00022692"/>
    </source>
</evidence>
<dbReference type="Pfam" id="PF07690">
    <property type="entry name" value="MFS_1"/>
    <property type="match status" value="1"/>
</dbReference>
<feature type="transmembrane region" description="Helical" evidence="6">
    <location>
        <begin position="12"/>
        <end position="35"/>
    </location>
</feature>
<evidence type="ECO:0000256" key="2">
    <source>
        <dbReference type="ARBA" id="ARBA00022448"/>
    </source>
</evidence>
<dbReference type="GO" id="GO:1990961">
    <property type="term" value="P:xenobiotic detoxification by transmembrane export across the plasma membrane"/>
    <property type="evidence" value="ECO:0007669"/>
    <property type="project" value="TreeGrafter"/>
</dbReference>
<dbReference type="PANTHER" id="PTHR23502:SF132">
    <property type="entry name" value="POLYAMINE TRANSPORTER 2-RELATED"/>
    <property type="match status" value="1"/>
</dbReference>
<feature type="domain" description="Major facilitator superfamily (MFS) profile" evidence="7">
    <location>
        <begin position="12"/>
        <end position="396"/>
    </location>
</feature>
<protein>
    <submittedName>
        <fullName evidence="8">MFS transporter</fullName>
    </submittedName>
</protein>
<feature type="transmembrane region" description="Helical" evidence="6">
    <location>
        <begin position="280"/>
        <end position="298"/>
    </location>
</feature>
<evidence type="ECO:0000313" key="9">
    <source>
        <dbReference type="Proteomes" id="UP000267469"/>
    </source>
</evidence>
<evidence type="ECO:0000256" key="6">
    <source>
        <dbReference type="SAM" id="Phobius"/>
    </source>
</evidence>
<dbReference type="InterPro" id="IPR036259">
    <property type="entry name" value="MFS_trans_sf"/>
</dbReference>
<dbReference type="GO" id="GO:0005886">
    <property type="term" value="C:plasma membrane"/>
    <property type="evidence" value="ECO:0007669"/>
    <property type="project" value="TreeGrafter"/>
</dbReference>
<feature type="transmembrane region" description="Helical" evidence="6">
    <location>
        <begin position="136"/>
        <end position="158"/>
    </location>
</feature>
<evidence type="ECO:0000313" key="8">
    <source>
        <dbReference type="EMBL" id="RNL89468.1"/>
    </source>
</evidence>
<comment type="caution">
    <text evidence="8">The sequence shown here is derived from an EMBL/GenBank/DDBJ whole genome shotgun (WGS) entry which is preliminary data.</text>
</comment>
<evidence type="ECO:0000256" key="5">
    <source>
        <dbReference type="ARBA" id="ARBA00023136"/>
    </source>
</evidence>
<dbReference type="PANTHER" id="PTHR23502">
    <property type="entry name" value="MAJOR FACILITATOR SUPERFAMILY"/>
    <property type="match status" value="1"/>
</dbReference>
<dbReference type="PROSITE" id="PS50850">
    <property type="entry name" value="MFS"/>
    <property type="match status" value="1"/>
</dbReference>
<feature type="transmembrane region" description="Helical" evidence="6">
    <location>
        <begin position="217"/>
        <end position="239"/>
    </location>
</feature>
<keyword evidence="3 6" id="KW-0812">Transmembrane</keyword>
<dbReference type="SUPFAM" id="SSF103473">
    <property type="entry name" value="MFS general substrate transporter"/>
    <property type="match status" value="1"/>
</dbReference>
<dbReference type="InterPro" id="IPR020846">
    <property type="entry name" value="MFS_dom"/>
</dbReference>
<sequence length="405" mass="44866">MKVYDKKYERISTISIFLLIPLSGLATDIFLPSFPEMQEMLLTDSKGIQMTLSCFLVSYGISLLAAGSLVDSFGRYKLVLASLLLFSLSSFAIAIVHNIYLIYAMRVLQGITTAFIVVGKRAFLVDIYKGKKLQHYTSLLTIIWSMAPISAPFIGGYLQKGFGWTSSFYFLGFYALVMLFVEWFFSGEAFTGFTAFKRKSLVSTYKTVLKAPDFSTGLVILGLTYGMVMVFAMSAPFLVENHFHFSPVVTGYCALLSGVGIMSGGILGRSLSTYPFLRKLFFGVAMEIVIALLMFGTGKFVSNIYVFAGFVYLLHLFNGFLYNVYFTYCLTRFPEYAGVTNGLTSGASYLVTSVASYAVVSVLHIQNQPGMALSYVILSLCILALLFFLRNIVKKRSLSGKKVIS</sequence>
<gene>
    <name evidence="8" type="ORF">ED312_07400</name>
</gene>
<feature type="transmembrane region" description="Helical" evidence="6">
    <location>
        <begin position="107"/>
        <end position="124"/>
    </location>
</feature>
<evidence type="ECO:0000259" key="7">
    <source>
        <dbReference type="PROSITE" id="PS50850"/>
    </source>
</evidence>
<keyword evidence="5 6" id="KW-0472">Membrane</keyword>
<evidence type="ECO:0000256" key="4">
    <source>
        <dbReference type="ARBA" id="ARBA00022989"/>
    </source>
</evidence>
<dbReference type="RefSeq" id="WP_123215374.1">
    <property type="nucleotide sequence ID" value="NZ_RJTM01000042.1"/>
</dbReference>
<feature type="transmembrane region" description="Helical" evidence="6">
    <location>
        <begin position="245"/>
        <end position="268"/>
    </location>
</feature>
<comment type="subcellular location">
    <subcellularLocation>
        <location evidence="1">Membrane</location>
        <topology evidence="1">Multi-pass membrane protein</topology>
    </subcellularLocation>
</comment>
<evidence type="ECO:0000256" key="1">
    <source>
        <dbReference type="ARBA" id="ARBA00004141"/>
    </source>
</evidence>
<name>A0A3N0ENJ3_SINP1</name>
<reference evidence="8 9" key="1">
    <citation type="submission" date="2018-10" db="EMBL/GenBank/DDBJ databases">
        <title>Sinomicrobium pectinilyticum sp. nov., a pectinase-producing bacterium isolated from alkaline and saline soil, and emended description of the genus Sinomicrobium.</title>
        <authorList>
            <person name="Cheng B."/>
            <person name="Li C."/>
            <person name="Lai Q."/>
            <person name="Du M."/>
            <person name="Shao Z."/>
            <person name="Xu P."/>
            <person name="Yang C."/>
        </authorList>
    </citation>
    <scope>NUCLEOTIDE SEQUENCE [LARGE SCALE GENOMIC DNA]</scope>
    <source>
        <strain evidence="8 9">5DNS001</strain>
    </source>
</reference>
<dbReference type="OrthoDB" id="9814303at2"/>
<keyword evidence="2" id="KW-0813">Transport</keyword>
<proteinExistence type="predicted"/>
<dbReference type="EMBL" id="RJTM01000042">
    <property type="protein sequence ID" value="RNL89468.1"/>
    <property type="molecule type" value="Genomic_DNA"/>
</dbReference>
<feature type="transmembrane region" description="Helical" evidence="6">
    <location>
        <begin position="304"/>
        <end position="326"/>
    </location>
</feature>
<dbReference type="Proteomes" id="UP000267469">
    <property type="component" value="Unassembled WGS sequence"/>
</dbReference>
<organism evidence="8 9">
    <name type="scientific">Sinomicrobium pectinilyticum</name>
    <dbReference type="NCBI Taxonomy" id="1084421"/>
    <lineage>
        <taxon>Bacteria</taxon>
        <taxon>Pseudomonadati</taxon>
        <taxon>Bacteroidota</taxon>
        <taxon>Flavobacteriia</taxon>
        <taxon>Flavobacteriales</taxon>
        <taxon>Flavobacteriaceae</taxon>
        <taxon>Sinomicrobium</taxon>
    </lineage>
</organism>
<dbReference type="GO" id="GO:0015385">
    <property type="term" value="F:sodium:proton antiporter activity"/>
    <property type="evidence" value="ECO:0007669"/>
    <property type="project" value="TreeGrafter"/>
</dbReference>
<keyword evidence="9" id="KW-1185">Reference proteome</keyword>
<feature type="transmembrane region" description="Helical" evidence="6">
    <location>
        <begin position="372"/>
        <end position="393"/>
    </location>
</feature>
<keyword evidence="4 6" id="KW-1133">Transmembrane helix</keyword>
<feature type="transmembrane region" description="Helical" evidence="6">
    <location>
        <begin position="47"/>
        <end position="66"/>
    </location>
</feature>
<accession>A0A3N0ENJ3</accession>
<feature type="transmembrane region" description="Helical" evidence="6">
    <location>
        <begin position="170"/>
        <end position="196"/>
    </location>
</feature>
<feature type="transmembrane region" description="Helical" evidence="6">
    <location>
        <begin position="347"/>
        <end position="366"/>
    </location>
</feature>
<dbReference type="AlphaFoldDB" id="A0A3N0ENJ3"/>
<dbReference type="Gene3D" id="1.20.1720.10">
    <property type="entry name" value="Multidrug resistance protein D"/>
    <property type="match status" value="1"/>
</dbReference>
<feature type="transmembrane region" description="Helical" evidence="6">
    <location>
        <begin position="78"/>
        <end position="101"/>
    </location>
</feature>
<dbReference type="InterPro" id="IPR011701">
    <property type="entry name" value="MFS"/>
</dbReference>